<sequence length="232" mass="25832">MTSSHPAGIVKEEQWKTAIRIHNAYLHTCMSIDDFSYFDALRKLHQKAPALVTHEFHKLLLPQAERPPLIGADAPTLITKVQAGDLQTIADTGAQKLQDSSQQIKNRIEADAQLAPTDRSKVPAWAQQMREKNDEDKKKLTDQMDQMTEDAIAKIETYPPEQQAPAANAWMVASNIVTQVLGNIVNAFKTALDAVINFVHNAIEKVEEAFNAAKNWCEGAVNDVGNFFSHLF</sequence>
<proteinExistence type="predicted"/>
<dbReference type="RefSeq" id="XP_016620508.1">
    <property type="nucleotide sequence ID" value="XM_016762895.1"/>
</dbReference>
<reference evidence="1" key="1">
    <citation type="submission" date="2015-01" db="EMBL/GenBank/DDBJ databases">
        <title>The Genome Sequence of Cladophialophora bantiana CBS 173.52.</title>
        <authorList>
            <consortium name="The Broad Institute Genomics Platform"/>
            <person name="Cuomo C."/>
            <person name="de Hoog S."/>
            <person name="Gorbushina A."/>
            <person name="Stielow B."/>
            <person name="Teixiera M."/>
            <person name="Abouelleil A."/>
            <person name="Chapman S.B."/>
            <person name="Priest M."/>
            <person name="Young S.K."/>
            <person name="Wortman J."/>
            <person name="Nusbaum C."/>
            <person name="Birren B."/>
        </authorList>
    </citation>
    <scope>NUCLEOTIDE SEQUENCE [LARGE SCALE GENOMIC DNA]</scope>
    <source>
        <strain evidence="1">CBS 173.52</strain>
    </source>
</reference>
<evidence type="ECO:0000313" key="1">
    <source>
        <dbReference type="EMBL" id="KIW93839.1"/>
    </source>
</evidence>
<dbReference type="EMBL" id="KN846986">
    <property type="protein sequence ID" value="KIW93839.1"/>
    <property type="molecule type" value="Genomic_DNA"/>
</dbReference>
<name>A0A0D2IAM2_CLAB1</name>
<protein>
    <submittedName>
        <fullName evidence="1">Uncharacterized protein</fullName>
    </submittedName>
</protein>
<dbReference type="GeneID" id="27698082"/>
<dbReference type="AlphaFoldDB" id="A0A0D2IAM2"/>
<dbReference type="HOGENOM" id="CLU_1194776_0_0_1"/>
<evidence type="ECO:0000313" key="2">
    <source>
        <dbReference type="Proteomes" id="UP000053789"/>
    </source>
</evidence>
<dbReference type="VEuPathDB" id="FungiDB:Z519_05154"/>
<gene>
    <name evidence="1" type="ORF">Z519_05154</name>
</gene>
<dbReference type="Proteomes" id="UP000053789">
    <property type="component" value="Unassembled WGS sequence"/>
</dbReference>
<organism evidence="1 2">
    <name type="scientific">Cladophialophora bantiana (strain ATCC 10958 / CBS 173.52 / CDC B-1940 / NIH 8579)</name>
    <name type="common">Xylohypha bantiana</name>
    <dbReference type="NCBI Taxonomy" id="1442370"/>
    <lineage>
        <taxon>Eukaryota</taxon>
        <taxon>Fungi</taxon>
        <taxon>Dikarya</taxon>
        <taxon>Ascomycota</taxon>
        <taxon>Pezizomycotina</taxon>
        <taxon>Eurotiomycetes</taxon>
        <taxon>Chaetothyriomycetidae</taxon>
        <taxon>Chaetothyriales</taxon>
        <taxon>Herpotrichiellaceae</taxon>
        <taxon>Cladophialophora</taxon>
    </lineage>
</organism>
<accession>A0A0D2IAM2</accession>
<keyword evidence="2" id="KW-1185">Reference proteome</keyword>